<feature type="region of interest" description="Disordered" evidence="1">
    <location>
        <begin position="143"/>
        <end position="189"/>
    </location>
</feature>
<dbReference type="EMBL" id="CADCXN010000055">
    <property type="protein sequence ID" value="CAA9890712.1"/>
    <property type="molecule type" value="Genomic_DNA"/>
</dbReference>
<proteinExistence type="predicted"/>
<dbReference type="RefSeq" id="WP_217426457.1">
    <property type="nucleotide sequence ID" value="NZ_CADCXN010000055.1"/>
</dbReference>
<evidence type="ECO:0000256" key="1">
    <source>
        <dbReference type="SAM" id="MobiDB-lite"/>
    </source>
</evidence>
<evidence type="ECO:0000313" key="2">
    <source>
        <dbReference type="EMBL" id="CAA9890712.1"/>
    </source>
</evidence>
<dbReference type="AlphaFoldDB" id="A0A8S0XSF1"/>
<evidence type="ECO:0000313" key="3">
    <source>
        <dbReference type="Proteomes" id="UP000494216"/>
    </source>
</evidence>
<name>A0A8S0XSF1_9GAMM</name>
<keyword evidence="3" id="KW-1185">Reference proteome</keyword>
<protein>
    <submittedName>
        <fullName evidence="2">Uncharacterized protein</fullName>
    </submittedName>
</protein>
<organism evidence="2 3">
    <name type="scientific">Candidatus Methylobacter favarea</name>
    <dbReference type="NCBI Taxonomy" id="2707345"/>
    <lineage>
        <taxon>Bacteria</taxon>
        <taxon>Pseudomonadati</taxon>
        <taxon>Pseudomonadota</taxon>
        <taxon>Gammaproteobacteria</taxon>
        <taxon>Methylococcales</taxon>
        <taxon>Methylococcaceae</taxon>
        <taxon>Methylobacter</taxon>
    </lineage>
</organism>
<accession>A0A8S0XSF1</accession>
<sequence>MRQSWPSKLLISTGSCISPNMPKRCGPAQKSRVCGPSARPVLKGLAADSYEQAVNQQVYEARAAHQPALAEDNQAETYLATQKQKHEHWQAETIRRHHILEKALSALSQSLEKHFLDLAQLTALLKKDDGWLTEQKTAQSAQERALQEAAALSKVKKPGTGSVMQASRPELVRKSPMPSRLSYKSAGRN</sequence>
<feature type="compositionally biased region" description="Low complexity" evidence="1">
    <location>
        <begin position="143"/>
        <end position="153"/>
    </location>
</feature>
<gene>
    <name evidence="2" type="ORF">METHB2_270042</name>
</gene>
<comment type="caution">
    <text evidence="2">The sequence shown here is derived from an EMBL/GenBank/DDBJ whole genome shotgun (WGS) entry which is preliminary data.</text>
</comment>
<reference evidence="2 3" key="1">
    <citation type="submission" date="2020-02" db="EMBL/GenBank/DDBJ databases">
        <authorList>
            <person name="Hogendoorn C."/>
        </authorList>
    </citation>
    <scope>NUCLEOTIDE SEQUENCE [LARGE SCALE GENOMIC DNA]</scope>
    <source>
        <strain evidence="2">METHB21</strain>
    </source>
</reference>
<dbReference type="Proteomes" id="UP000494216">
    <property type="component" value="Unassembled WGS sequence"/>
</dbReference>